<name>A0A5M4AZK2_9BACT</name>
<protein>
    <submittedName>
        <fullName evidence="1">Uncharacterized protein</fullName>
    </submittedName>
</protein>
<accession>A0A5M4AZK2</accession>
<dbReference type="EMBL" id="BLAX01000001">
    <property type="protein sequence ID" value="GET33224.1"/>
    <property type="molecule type" value="Genomic_DNA"/>
</dbReference>
<comment type="caution">
    <text evidence="1">The sequence shown here is derived from an EMBL/GenBank/DDBJ whole genome shotgun (WGS) entry which is preliminary data.</text>
</comment>
<evidence type="ECO:0000313" key="1">
    <source>
        <dbReference type="EMBL" id="GET33224.1"/>
    </source>
</evidence>
<dbReference type="Proteomes" id="UP000391834">
    <property type="component" value="Unassembled WGS sequence"/>
</dbReference>
<dbReference type="OrthoDB" id="1490568at2"/>
<keyword evidence="2" id="KW-1185">Reference proteome</keyword>
<dbReference type="AlphaFoldDB" id="A0A5M4AZK2"/>
<sequence length="387" mass="45034">MFDSITYKINNPSNPLDIGYLAECLLFYDRVNVLIDSENLAHLFLFCGVEEIYELIQRGNLAILTKENILGAGKREDMYFVDLFSAQNIDKHYETIYRAFFKIFDKQGKSRRYAQRFLNITSSYTYDSIILEDIRASINDRLFVKRIINNFITQIDNEGEFIGREWYYDFVPIDEYSFQHITNLDLDILKKISQSKNLHFDFSPSSLILSLSESFGDTQIAVNRNSEIFTTSINSQIIKLKFDTLFERAHISRETISNFQKIALPNYKDLATIINNKERSFSDLITLLEEAERFRSWKRELDNESNFIEEYSKALSAEGWFEKLPSKVGRFVIFEGVGVALDFMGAGGLGTTTATALSAVDSFFLDRLLRNWKPNQFIKEEYRTFVK</sequence>
<organism evidence="1 2">
    <name type="scientific">Prolixibacter bellariivorans</name>
    <dbReference type="NCBI Taxonomy" id="314319"/>
    <lineage>
        <taxon>Bacteria</taxon>
        <taxon>Pseudomonadati</taxon>
        <taxon>Bacteroidota</taxon>
        <taxon>Bacteroidia</taxon>
        <taxon>Marinilabiliales</taxon>
        <taxon>Prolixibacteraceae</taxon>
        <taxon>Prolixibacter</taxon>
    </lineage>
</organism>
<gene>
    <name evidence="1" type="ORF">PbJCM13498_20870</name>
</gene>
<dbReference type="RefSeq" id="WP_025865362.1">
    <property type="nucleotide sequence ID" value="NZ_BLAX01000001.1"/>
</dbReference>
<reference evidence="1 2" key="1">
    <citation type="submission" date="2019-10" db="EMBL/GenBank/DDBJ databases">
        <title>Prolixibacter strains distinguished by the presence of nitrate reductase genes were adept at nitrate-dependent anaerobic corrosion of metallic iron and carbon steel.</title>
        <authorList>
            <person name="Iino T."/>
            <person name="Shono N."/>
            <person name="Ito K."/>
            <person name="Nakamura R."/>
            <person name="Sueoka K."/>
            <person name="Harayama S."/>
            <person name="Ohkuma M."/>
        </authorList>
    </citation>
    <scope>NUCLEOTIDE SEQUENCE [LARGE SCALE GENOMIC DNA]</scope>
    <source>
        <strain evidence="1 2">JCM 13498</strain>
    </source>
</reference>
<proteinExistence type="predicted"/>
<evidence type="ECO:0000313" key="2">
    <source>
        <dbReference type="Proteomes" id="UP000391834"/>
    </source>
</evidence>